<dbReference type="InterPro" id="IPR052337">
    <property type="entry name" value="SAT4-like"/>
</dbReference>
<dbReference type="InterPro" id="IPR049326">
    <property type="entry name" value="Rhodopsin_dom_fungi"/>
</dbReference>
<comment type="subcellular location">
    <subcellularLocation>
        <location evidence="1">Membrane</location>
        <topology evidence="1">Multi-pass membrane protein</topology>
    </subcellularLocation>
</comment>
<keyword evidence="4 6" id="KW-0472">Membrane</keyword>
<dbReference type="Proteomes" id="UP000184330">
    <property type="component" value="Unassembled WGS sequence"/>
</dbReference>
<accession>A0A1L7X835</accession>
<dbReference type="PANTHER" id="PTHR33048:SF167">
    <property type="entry name" value="INTEGRAL MEMBRANE PROTEIN"/>
    <property type="match status" value="1"/>
</dbReference>
<name>A0A1L7X835_9HELO</name>
<dbReference type="Pfam" id="PF20684">
    <property type="entry name" value="Fung_rhodopsin"/>
    <property type="match status" value="1"/>
</dbReference>
<keyword evidence="3 6" id="KW-1133">Transmembrane helix</keyword>
<feature type="transmembrane region" description="Helical" evidence="6">
    <location>
        <begin position="22"/>
        <end position="43"/>
    </location>
</feature>
<keyword evidence="2 6" id="KW-0812">Transmembrane</keyword>
<feature type="transmembrane region" description="Helical" evidence="6">
    <location>
        <begin position="134"/>
        <end position="154"/>
    </location>
</feature>
<protein>
    <submittedName>
        <fullName evidence="8">Related to integral membrane protein</fullName>
    </submittedName>
</protein>
<comment type="similarity">
    <text evidence="5">Belongs to the SAT4 family.</text>
</comment>
<feature type="transmembrane region" description="Helical" evidence="6">
    <location>
        <begin position="98"/>
        <end position="122"/>
    </location>
</feature>
<dbReference type="AlphaFoldDB" id="A0A1L7X835"/>
<organism evidence="8 9">
    <name type="scientific">Phialocephala subalpina</name>
    <dbReference type="NCBI Taxonomy" id="576137"/>
    <lineage>
        <taxon>Eukaryota</taxon>
        <taxon>Fungi</taxon>
        <taxon>Dikarya</taxon>
        <taxon>Ascomycota</taxon>
        <taxon>Pezizomycotina</taxon>
        <taxon>Leotiomycetes</taxon>
        <taxon>Helotiales</taxon>
        <taxon>Mollisiaceae</taxon>
        <taxon>Phialocephala</taxon>
        <taxon>Phialocephala fortinii species complex</taxon>
    </lineage>
</organism>
<dbReference type="EMBL" id="FJOG01000017">
    <property type="protein sequence ID" value="CZR61189.1"/>
    <property type="molecule type" value="Genomic_DNA"/>
</dbReference>
<evidence type="ECO:0000256" key="4">
    <source>
        <dbReference type="ARBA" id="ARBA00023136"/>
    </source>
</evidence>
<dbReference type="GO" id="GO:0016020">
    <property type="term" value="C:membrane"/>
    <property type="evidence" value="ECO:0007669"/>
    <property type="project" value="UniProtKB-SubCell"/>
</dbReference>
<proteinExistence type="inferred from homology"/>
<evidence type="ECO:0000256" key="1">
    <source>
        <dbReference type="ARBA" id="ARBA00004141"/>
    </source>
</evidence>
<feature type="domain" description="Rhodopsin" evidence="7">
    <location>
        <begin position="39"/>
        <end position="281"/>
    </location>
</feature>
<evidence type="ECO:0000256" key="6">
    <source>
        <dbReference type="SAM" id="Phobius"/>
    </source>
</evidence>
<evidence type="ECO:0000313" key="9">
    <source>
        <dbReference type="Proteomes" id="UP000184330"/>
    </source>
</evidence>
<evidence type="ECO:0000256" key="2">
    <source>
        <dbReference type="ARBA" id="ARBA00022692"/>
    </source>
</evidence>
<evidence type="ECO:0000259" key="7">
    <source>
        <dbReference type="Pfam" id="PF20684"/>
    </source>
</evidence>
<gene>
    <name evidence="8" type="ORF">PAC_11085</name>
</gene>
<feature type="transmembrane region" description="Helical" evidence="6">
    <location>
        <begin position="185"/>
        <end position="207"/>
    </location>
</feature>
<evidence type="ECO:0000256" key="3">
    <source>
        <dbReference type="ARBA" id="ARBA00022989"/>
    </source>
</evidence>
<feature type="transmembrane region" description="Helical" evidence="6">
    <location>
        <begin position="55"/>
        <end position="78"/>
    </location>
</feature>
<evidence type="ECO:0000313" key="8">
    <source>
        <dbReference type="EMBL" id="CZR61189.1"/>
    </source>
</evidence>
<feature type="transmembrane region" description="Helical" evidence="6">
    <location>
        <begin position="256"/>
        <end position="276"/>
    </location>
</feature>
<dbReference type="OrthoDB" id="5022096at2759"/>
<reference evidence="8 9" key="1">
    <citation type="submission" date="2016-03" db="EMBL/GenBank/DDBJ databases">
        <authorList>
            <person name="Ploux O."/>
        </authorList>
    </citation>
    <scope>NUCLEOTIDE SEQUENCE [LARGE SCALE GENOMIC DNA]</scope>
    <source>
        <strain evidence="8 9">UAMH 11012</strain>
    </source>
</reference>
<dbReference type="PANTHER" id="PTHR33048">
    <property type="entry name" value="PTH11-LIKE INTEGRAL MEMBRANE PROTEIN (AFU_ORTHOLOGUE AFUA_5G11245)"/>
    <property type="match status" value="1"/>
</dbReference>
<evidence type="ECO:0000256" key="5">
    <source>
        <dbReference type="ARBA" id="ARBA00038359"/>
    </source>
</evidence>
<sequence>MSTDTVGIGGFGEPDINYGPRLLTATLVLTVAAFLSVTARMWVRKIMIKSVGWDDYFICGATLLSLISEALTIADVSYGAGRHATYLTDVPKHSYGLYLNFISQPFFLVAVVLVKVSIGLFLLRLTPSQFFHRFIWGMIGFMAMYTSVALITILTQCRPMNFLWDATGTVKADCFSPLGLRACAYFNATCGIFADFVFALLPIPMLWNVKINMRVKMALFCILGLGLFATAACIVKVVYLSSYGSHGDFLWDSVNITIWTSCELNVGIFAASIATLKPLFRATFAGTTFGSGGYINSKDKSQDKNGFVKHISNSRGTSKIGGGTPSKDDGFEMYGSVITASGKRGRIDIDNESEESILPLQNPGIMKTTQVNVSVNETRMNRGDYGDEKV</sequence>
<keyword evidence="9" id="KW-1185">Reference proteome</keyword>
<dbReference type="STRING" id="576137.A0A1L7X835"/>
<feature type="transmembrane region" description="Helical" evidence="6">
    <location>
        <begin position="219"/>
        <end position="244"/>
    </location>
</feature>